<comment type="caution">
    <text evidence="2">The sequence shown here is derived from an EMBL/GenBank/DDBJ whole genome shotgun (WGS) entry which is preliminary data.</text>
</comment>
<keyword evidence="3" id="KW-1185">Reference proteome</keyword>
<gene>
    <name evidence="2" type="ORF">H0235_002564</name>
</gene>
<accession>A0A834PAF9</accession>
<dbReference type="EMBL" id="JACSDY010000002">
    <property type="protein sequence ID" value="KAF7434373.1"/>
    <property type="molecule type" value="Genomic_DNA"/>
</dbReference>
<feature type="region of interest" description="Disordered" evidence="1">
    <location>
        <begin position="112"/>
        <end position="137"/>
    </location>
</feature>
<dbReference type="Proteomes" id="UP000600918">
    <property type="component" value="Unassembled WGS sequence"/>
</dbReference>
<evidence type="ECO:0000313" key="3">
    <source>
        <dbReference type="Proteomes" id="UP000600918"/>
    </source>
</evidence>
<feature type="compositionally biased region" description="Polar residues" evidence="1">
    <location>
        <begin position="115"/>
        <end position="125"/>
    </location>
</feature>
<reference evidence="2" key="1">
    <citation type="journal article" date="2020" name="G3 (Bethesda)">
        <title>High-Quality Assemblies for Three Invasive Social Wasps from the &lt;i&gt;Vespula&lt;/i&gt; Genus.</title>
        <authorList>
            <person name="Harrop T.W.R."/>
            <person name="Guhlin J."/>
            <person name="McLaughlin G.M."/>
            <person name="Permina E."/>
            <person name="Stockwell P."/>
            <person name="Gilligan J."/>
            <person name="Le Lec M.F."/>
            <person name="Gruber M.A.M."/>
            <person name="Quinn O."/>
            <person name="Lovegrove M."/>
            <person name="Duncan E.J."/>
            <person name="Remnant E.J."/>
            <person name="Van Eeckhoven J."/>
            <person name="Graham B."/>
            <person name="Knapp R.A."/>
            <person name="Langford K.W."/>
            <person name="Kronenberg Z."/>
            <person name="Press M.O."/>
            <person name="Eacker S.M."/>
            <person name="Wilson-Rankin E.E."/>
            <person name="Purcell J."/>
            <person name="Lester P.J."/>
            <person name="Dearden P.K."/>
        </authorList>
    </citation>
    <scope>NUCLEOTIDE SEQUENCE</scope>
    <source>
        <strain evidence="2">Volc-1</strain>
    </source>
</reference>
<evidence type="ECO:0000313" key="2">
    <source>
        <dbReference type="EMBL" id="KAF7434373.1"/>
    </source>
</evidence>
<name>A0A834PAF9_VESPE</name>
<proteinExistence type="predicted"/>
<sequence length="156" mass="17414">MLSDKVMGLDNPDLINRTVVRQQRGDVVPSSASAYDNVCVTNAFKNKMDDPLGRPFLHLHFDTMISFATRGFNILANHYLWDLILLTIFDYSRKLAKYSRLKLAVRQEAGRQAGRQASKQASKQAGRQAGRKKGRQAGKQAGCAYIFNLSSRLGGH</sequence>
<dbReference type="AlphaFoldDB" id="A0A834PAF9"/>
<organism evidence="2 3">
    <name type="scientific">Vespula pensylvanica</name>
    <name type="common">Western yellow jacket</name>
    <name type="synonym">Wasp</name>
    <dbReference type="NCBI Taxonomy" id="30213"/>
    <lineage>
        <taxon>Eukaryota</taxon>
        <taxon>Metazoa</taxon>
        <taxon>Ecdysozoa</taxon>
        <taxon>Arthropoda</taxon>
        <taxon>Hexapoda</taxon>
        <taxon>Insecta</taxon>
        <taxon>Pterygota</taxon>
        <taxon>Neoptera</taxon>
        <taxon>Endopterygota</taxon>
        <taxon>Hymenoptera</taxon>
        <taxon>Apocrita</taxon>
        <taxon>Aculeata</taxon>
        <taxon>Vespoidea</taxon>
        <taxon>Vespidae</taxon>
        <taxon>Vespinae</taxon>
        <taxon>Vespula</taxon>
    </lineage>
</organism>
<evidence type="ECO:0000256" key="1">
    <source>
        <dbReference type="SAM" id="MobiDB-lite"/>
    </source>
</evidence>
<protein>
    <submittedName>
        <fullName evidence="2">Uncharacterized protein</fullName>
    </submittedName>
</protein>